<dbReference type="EMBL" id="JAIBCX010000041">
    <property type="protein sequence ID" value="MCJ8354898.1"/>
    <property type="molecule type" value="Genomic_DNA"/>
</dbReference>
<organism evidence="3 4">
    <name type="scientific">Novacetimonas hansenii</name>
    <name type="common">Komagataeibacter hansenii</name>
    <dbReference type="NCBI Taxonomy" id="436"/>
    <lineage>
        <taxon>Bacteria</taxon>
        <taxon>Pseudomonadati</taxon>
        <taxon>Pseudomonadota</taxon>
        <taxon>Alphaproteobacteria</taxon>
        <taxon>Acetobacterales</taxon>
        <taxon>Acetobacteraceae</taxon>
        <taxon>Novacetimonas</taxon>
    </lineage>
</organism>
<name>A0AAW5EVK8_NOVHA</name>
<dbReference type="InterPro" id="IPR002559">
    <property type="entry name" value="Transposase_11"/>
</dbReference>
<reference evidence="3" key="2">
    <citation type="submission" date="2022-03" db="EMBL/GenBank/DDBJ databases">
        <authorList>
            <person name="Ryngajllo M."/>
            <person name="Jacek P."/>
            <person name="Kubiak K."/>
        </authorList>
    </citation>
    <scope>NUCLEOTIDE SEQUENCE</scope>
    <source>
        <strain evidence="3">SI1</strain>
    </source>
</reference>
<protein>
    <submittedName>
        <fullName evidence="3">IS5 family transposase</fullName>
    </submittedName>
</protein>
<sequence>MWTSENRARYDRSQLRYPSDLTVEEWSLIAPLIPVARRGGNKRTVNIREVMNGLMYVLGTGCQWRAIPKDLPPRSTVNYYFCRWQHDGTLDRLHHALHVLCREQAGRKASPTAAIIDSQSVKSAEKGGGGIDPSGFDAGKRIKGRKRHLLVDTQGLLMEATVHAADIQDRDGGVMLMATLFGLYPFLLKLYADAGYQGTKFQQGLAHVCHSVNVEIVRRCDLGKFVVLPKRWIVERTIAWLNRCRRLSKDWECLNHNALAFLQWASVRLMVRKLKNNVLGQTLTLQLHFVL</sequence>
<dbReference type="Pfam" id="PF13340">
    <property type="entry name" value="DUF4096"/>
    <property type="match status" value="1"/>
</dbReference>
<dbReference type="PANTHER" id="PTHR30007:SF0">
    <property type="entry name" value="TRANSPOSASE"/>
    <property type="match status" value="1"/>
</dbReference>
<dbReference type="NCBIfam" id="NF033580">
    <property type="entry name" value="transpos_IS5_3"/>
    <property type="match status" value="1"/>
</dbReference>
<comment type="caution">
    <text evidence="3">The sequence shown here is derived from an EMBL/GenBank/DDBJ whole genome shotgun (WGS) entry which is preliminary data.</text>
</comment>
<dbReference type="GO" id="GO:0004803">
    <property type="term" value="F:transposase activity"/>
    <property type="evidence" value="ECO:0007669"/>
    <property type="project" value="InterPro"/>
</dbReference>
<dbReference type="PANTHER" id="PTHR30007">
    <property type="entry name" value="PHP DOMAIN PROTEIN"/>
    <property type="match status" value="1"/>
</dbReference>
<gene>
    <name evidence="3" type="ORF">K1W68_13015</name>
</gene>
<dbReference type="InterPro" id="IPR025161">
    <property type="entry name" value="IS402-like_dom"/>
</dbReference>
<feature type="domain" description="Transposase IS4-like" evidence="1">
    <location>
        <begin position="111"/>
        <end position="266"/>
    </location>
</feature>
<accession>A0AAW5EVK8</accession>
<reference evidence="3" key="1">
    <citation type="journal article" date="2021" name="Polymers (Basel)">
        <title>Highly Stretchable Bacterial Cellulose Produced by Komagataeibacter hansenii SI1.</title>
        <authorList>
            <person name="Cielecka I."/>
            <person name="Ryngajllo M."/>
            <person name="Maniukiewicz W."/>
            <person name="Bielecki S."/>
        </authorList>
    </citation>
    <scope>NUCLEOTIDE SEQUENCE</scope>
    <source>
        <strain evidence="3">SI1</strain>
    </source>
</reference>
<dbReference type="Pfam" id="PF01609">
    <property type="entry name" value="DDE_Tnp_1"/>
    <property type="match status" value="1"/>
</dbReference>
<dbReference type="AlphaFoldDB" id="A0AAW5EVK8"/>
<dbReference type="GO" id="GO:0003677">
    <property type="term" value="F:DNA binding"/>
    <property type="evidence" value="ECO:0007669"/>
    <property type="project" value="InterPro"/>
</dbReference>
<evidence type="ECO:0000313" key="4">
    <source>
        <dbReference type="Proteomes" id="UP001202887"/>
    </source>
</evidence>
<feature type="domain" description="Insertion element IS402-like" evidence="2">
    <location>
        <begin position="21"/>
        <end position="94"/>
    </location>
</feature>
<evidence type="ECO:0000259" key="1">
    <source>
        <dbReference type="Pfam" id="PF01609"/>
    </source>
</evidence>
<proteinExistence type="predicted"/>
<dbReference type="GO" id="GO:0006313">
    <property type="term" value="P:DNA transposition"/>
    <property type="evidence" value="ECO:0007669"/>
    <property type="project" value="InterPro"/>
</dbReference>
<dbReference type="Proteomes" id="UP001202887">
    <property type="component" value="Unassembled WGS sequence"/>
</dbReference>
<evidence type="ECO:0000259" key="2">
    <source>
        <dbReference type="Pfam" id="PF13340"/>
    </source>
</evidence>
<dbReference type="RefSeq" id="WP_247067549.1">
    <property type="nucleotide sequence ID" value="NZ_CP094848.1"/>
</dbReference>
<evidence type="ECO:0000313" key="3">
    <source>
        <dbReference type="EMBL" id="MCJ8354898.1"/>
    </source>
</evidence>